<organism evidence="3">
    <name type="scientific">Rhodotorula toruloides</name>
    <name type="common">Yeast</name>
    <name type="synonym">Rhodosporidium toruloides</name>
    <dbReference type="NCBI Taxonomy" id="5286"/>
    <lineage>
        <taxon>Eukaryota</taxon>
        <taxon>Fungi</taxon>
        <taxon>Dikarya</taxon>
        <taxon>Basidiomycota</taxon>
        <taxon>Pucciniomycotina</taxon>
        <taxon>Microbotryomycetes</taxon>
        <taxon>Sporidiobolales</taxon>
        <taxon>Sporidiobolaceae</taxon>
        <taxon>Rhodotorula</taxon>
    </lineage>
</organism>
<dbReference type="EMBL" id="LK052936">
    <property type="protein sequence ID" value="CDR35980.1"/>
    <property type="molecule type" value="Genomic_DNA"/>
</dbReference>
<keyword evidence="2" id="KW-0812">Transmembrane</keyword>
<accession>A0A061AL12</accession>
<sequence length="416" mass="43916">MARAPSYRSSYHDPYDELDELPTYPDEQAPFPPRPRSLNVEAKKDGLAAGGPMTVDQFAYEIGRLRNEVEKLPSSTARTAELRAQALALDPADNSLVAQSLLADLAVQTSAVVDVLPPQIAETRSLASKVAVLKPAAGRFLVTAGETAELKAELARCALSLDLAIQQISDGAKTEESDKQEARVRLLKVIKAKLGDRGTDAEQMSLLLTAEREGSAARPEKLKARRPRRGIPTASLTLSRSLARLAGGGLSSIPLPASNKRESGLSSTDAPQLSFRYSSVKNSGDVSFLSSLKSAPTPAPSLWANPLSYIPSFTSAAKQPTGYVPPSAADTSLTAAEEGSYGSPLVPPAQKPSKRWIKWVFLLLLLAVVGLAVGVTVYLGKRVDEHANGGDETAAAVPATPTVILGAPGHAIPLMS</sequence>
<name>A0A061AL12_RHOTO</name>
<gene>
    <name evidence="3" type="ORF">RHTO0S_01e11474g</name>
</gene>
<evidence type="ECO:0000313" key="3">
    <source>
        <dbReference type="EMBL" id="CDR35980.1"/>
    </source>
</evidence>
<protein>
    <submittedName>
        <fullName evidence="3">RHTO0S01e11474g1_1</fullName>
    </submittedName>
</protein>
<feature type="region of interest" description="Disordered" evidence="1">
    <location>
        <begin position="1"/>
        <end position="42"/>
    </location>
</feature>
<feature type="region of interest" description="Disordered" evidence="1">
    <location>
        <begin position="210"/>
        <end position="230"/>
    </location>
</feature>
<feature type="transmembrane region" description="Helical" evidence="2">
    <location>
        <begin position="356"/>
        <end position="379"/>
    </location>
</feature>
<feature type="compositionally biased region" description="Basic and acidic residues" evidence="1">
    <location>
        <begin position="210"/>
        <end position="222"/>
    </location>
</feature>
<reference evidence="3" key="1">
    <citation type="journal article" date="2014" name="Genome Announc.">
        <title>Draft genome sequence of Rhodosporidium toruloides CECT1137, an oleaginous yeast of biotechnological interest.</title>
        <authorList>
            <person name="Morin N."/>
            <person name="Calcas X."/>
            <person name="Devillers H."/>
            <person name="Durrens P."/>
            <person name="Sherman D.J."/>
            <person name="Nicaud J.-M."/>
            <person name="Neuveglise C."/>
        </authorList>
    </citation>
    <scope>NUCLEOTIDE SEQUENCE</scope>
    <source>
        <strain evidence="3">CECT1137</strain>
    </source>
</reference>
<dbReference type="OrthoDB" id="10434849at2759"/>
<keyword evidence="2" id="KW-0472">Membrane</keyword>
<dbReference type="AlphaFoldDB" id="A0A061AL12"/>
<evidence type="ECO:0000256" key="2">
    <source>
        <dbReference type="SAM" id="Phobius"/>
    </source>
</evidence>
<proteinExistence type="predicted"/>
<evidence type="ECO:0000256" key="1">
    <source>
        <dbReference type="SAM" id="MobiDB-lite"/>
    </source>
</evidence>
<keyword evidence="2" id="KW-1133">Transmembrane helix</keyword>